<feature type="domain" description="Peptidase A2" evidence="5">
    <location>
        <begin position="487"/>
        <end position="502"/>
    </location>
</feature>
<evidence type="ECO:0000256" key="2">
    <source>
        <dbReference type="PROSITE-ProRule" id="PRU00047"/>
    </source>
</evidence>
<sequence>MDSKRKQIQDCVAHVQARIDEVQIIVSQPKPGEVEKLAEYYSSQLSQVNEGTIKGFKSYHQLIKKKFDEYSKMFKKLNDQDQAHYEKEMNTTQESVDSIIMALEMLQIDLQVHVDNIANGRADYLMRMPSTTASTQSAGMSAMKMIEDDKIPTFDGDMMEWPNWKRLYDEMIHKAQTPDFVKFNKLVRLVKGKAKATIARFVVDEKYYADAYSALEHRFGNKTKLTLELYHRLQEIKFPTQRIDEQQQFVDDVSAIYAQMKELDPHTDNIHTTQTILSKLPVRLRERLIEKLAKQDLGDVKVLLEKLDGLLELEDYHQYVSNSRWNSIMERTQDENPCTYCKRGNHRSEDCRIVTDRRSREKIIRQEDRCFNCLQPGHRTADCGEQSCNRCGRKHHISLCSPQESINAQERSSQGRHEDDQTANRYQDTQTRFSAGNTETDSGNPTCSSRFIMCNTRLQVKTKEASNRVLTATAKVYNEKKKAYEEIAVILDTGAEVSVISDSAAKRLGLSTVERKHVELKTLGDSPVRQKVYETTRLDLYDKDKNRIQMTALKLKNKLMSKQQKMKLDATDSDFLAKENIKLDSSIDSVCDPELLIGTDYLARIFIDGMVRSLPSGLKILPTCFGNVVMGGAQQKSNEADENEEETLGGLAQSPSKGSESSRTPREGAGPAAGFPRHKGEHDIRLLKSFSTTPQKKNRLGKAIDSDSAASVRPLQRAGVNRPMGGISSNVTDSTIASPIGLKNGSRHEGTVVSESNRQREREVSGHRGRKRSLERASTDDRGGKKRCALPVDSCKKGEALCSRLKTRPD</sequence>
<reference evidence="7" key="1">
    <citation type="submission" date="2016-11" db="UniProtKB">
        <authorList>
            <consortium name="WormBaseParasite"/>
        </authorList>
    </citation>
    <scope>IDENTIFICATION</scope>
</reference>
<feature type="compositionally biased region" description="Basic and acidic residues" evidence="3">
    <location>
        <begin position="757"/>
        <end position="783"/>
    </location>
</feature>
<feature type="compositionally biased region" description="Polar residues" evidence="3">
    <location>
        <begin position="653"/>
        <end position="662"/>
    </location>
</feature>
<dbReference type="InterPro" id="IPR005312">
    <property type="entry name" value="DUF1759"/>
</dbReference>
<feature type="region of interest" description="Disordered" evidence="3">
    <location>
        <begin position="635"/>
        <end position="790"/>
    </location>
</feature>
<name>A0A1I7ZSB9_9BILA</name>
<protein>
    <submittedName>
        <fullName evidence="7">CCHC-type domain-containing protein</fullName>
    </submittedName>
</protein>
<dbReference type="InterPro" id="IPR001995">
    <property type="entry name" value="Peptidase_A2_cat"/>
</dbReference>
<dbReference type="GO" id="GO:0003676">
    <property type="term" value="F:nucleic acid binding"/>
    <property type="evidence" value="ECO:0007669"/>
    <property type="project" value="InterPro"/>
</dbReference>
<feature type="compositionally biased region" description="Polar residues" evidence="3">
    <location>
        <begin position="423"/>
        <end position="444"/>
    </location>
</feature>
<dbReference type="Gene3D" id="4.10.60.10">
    <property type="entry name" value="Zinc finger, CCHC-type"/>
    <property type="match status" value="1"/>
</dbReference>
<dbReference type="Gene3D" id="2.40.70.10">
    <property type="entry name" value="Acid Proteases"/>
    <property type="match status" value="1"/>
</dbReference>
<evidence type="ECO:0000259" key="4">
    <source>
        <dbReference type="PROSITE" id="PS50158"/>
    </source>
</evidence>
<dbReference type="SMART" id="SM00343">
    <property type="entry name" value="ZnF_C2HC"/>
    <property type="match status" value="2"/>
</dbReference>
<evidence type="ECO:0000256" key="1">
    <source>
        <dbReference type="ARBA" id="ARBA00022801"/>
    </source>
</evidence>
<keyword evidence="6" id="KW-1185">Reference proteome</keyword>
<keyword evidence="1" id="KW-0378">Hydrolase</keyword>
<organism evidence="6 7">
    <name type="scientific">Steinernema glaseri</name>
    <dbReference type="NCBI Taxonomy" id="37863"/>
    <lineage>
        <taxon>Eukaryota</taxon>
        <taxon>Metazoa</taxon>
        <taxon>Ecdysozoa</taxon>
        <taxon>Nematoda</taxon>
        <taxon>Chromadorea</taxon>
        <taxon>Rhabditida</taxon>
        <taxon>Tylenchina</taxon>
        <taxon>Panagrolaimomorpha</taxon>
        <taxon>Strongyloidoidea</taxon>
        <taxon>Steinernematidae</taxon>
        <taxon>Steinernema</taxon>
    </lineage>
</organism>
<evidence type="ECO:0000313" key="7">
    <source>
        <dbReference type="WBParaSite" id="L893_g29303.t1"/>
    </source>
</evidence>
<feature type="compositionally biased region" description="Polar residues" evidence="3">
    <location>
        <begin position="727"/>
        <end position="737"/>
    </location>
</feature>
<keyword evidence="2" id="KW-0862">Zinc</keyword>
<dbReference type="GO" id="GO:0008270">
    <property type="term" value="F:zinc ion binding"/>
    <property type="evidence" value="ECO:0007669"/>
    <property type="project" value="UniProtKB-KW"/>
</dbReference>
<keyword evidence="2" id="KW-0863">Zinc-finger</keyword>
<accession>A0A1I7ZSB9</accession>
<evidence type="ECO:0000259" key="5">
    <source>
        <dbReference type="PROSITE" id="PS50175"/>
    </source>
</evidence>
<dbReference type="Pfam" id="PF03564">
    <property type="entry name" value="DUF1759"/>
    <property type="match status" value="1"/>
</dbReference>
<dbReference type="PANTHER" id="PTHR47331">
    <property type="entry name" value="PHD-TYPE DOMAIN-CONTAINING PROTEIN"/>
    <property type="match status" value="1"/>
</dbReference>
<dbReference type="PROSITE" id="PS50175">
    <property type="entry name" value="ASP_PROT_RETROV"/>
    <property type="match status" value="1"/>
</dbReference>
<dbReference type="Proteomes" id="UP000095287">
    <property type="component" value="Unplaced"/>
</dbReference>
<dbReference type="InterPro" id="IPR021109">
    <property type="entry name" value="Peptidase_aspartic_dom_sf"/>
</dbReference>
<feature type="compositionally biased region" description="Basic and acidic residues" evidence="3">
    <location>
        <begin position="413"/>
        <end position="422"/>
    </location>
</feature>
<evidence type="ECO:0000313" key="6">
    <source>
        <dbReference type="Proteomes" id="UP000095287"/>
    </source>
</evidence>
<feature type="domain" description="CCHC-type" evidence="4">
    <location>
        <begin position="369"/>
        <end position="383"/>
    </location>
</feature>
<dbReference type="PANTHER" id="PTHR47331:SF5">
    <property type="entry name" value="RIBONUCLEASE H"/>
    <property type="match status" value="1"/>
</dbReference>
<feature type="region of interest" description="Disordered" evidence="3">
    <location>
        <begin position="402"/>
        <end position="444"/>
    </location>
</feature>
<dbReference type="GO" id="GO:0006508">
    <property type="term" value="P:proteolysis"/>
    <property type="evidence" value="ECO:0007669"/>
    <property type="project" value="InterPro"/>
</dbReference>
<proteinExistence type="predicted"/>
<keyword evidence="2" id="KW-0479">Metal-binding</keyword>
<dbReference type="PROSITE" id="PS50158">
    <property type="entry name" value="ZF_CCHC"/>
    <property type="match status" value="1"/>
</dbReference>
<dbReference type="InterPro" id="IPR001878">
    <property type="entry name" value="Znf_CCHC"/>
</dbReference>
<feature type="compositionally biased region" description="Polar residues" evidence="3">
    <location>
        <begin position="402"/>
        <end position="412"/>
    </location>
</feature>
<dbReference type="AlphaFoldDB" id="A0A1I7ZSB9"/>
<evidence type="ECO:0000256" key="3">
    <source>
        <dbReference type="SAM" id="MobiDB-lite"/>
    </source>
</evidence>
<dbReference type="GO" id="GO:0004190">
    <property type="term" value="F:aspartic-type endopeptidase activity"/>
    <property type="evidence" value="ECO:0007669"/>
    <property type="project" value="InterPro"/>
</dbReference>
<dbReference type="WBParaSite" id="L893_g29303.t1">
    <property type="protein sequence ID" value="L893_g29303.t1"/>
    <property type="gene ID" value="L893_g29303"/>
</dbReference>